<proteinExistence type="predicted"/>
<dbReference type="AlphaFoldDB" id="A0A6S9Z9K7"/>
<organism evidence="2">
    <name type="scientific">Emiliania huxleyi</name>
    <name type="common">Coccolithophore</name>
    <name type="synonym">Pontosphaera huxleyi</name>
    <dbReference type="NCBI Taxonomy" id="2903"/>
    <lineage>
        <taxon>Eukaryota</taxon>
        <taxon>Haptista</taxon>
        <taxon>Haptophyta</taxon>
        <taxon>Prymnesiophyceae</taxon>
        <taxon>Isochrysidales</taxon>
        <taxon>Noelaerhabdaceae</taxon>
        <taxon>Emiliania</taxon>
    </lineage>
</organism>
<evidence type="ECO:0000313" key="2">
    <source>
        <dbReference type="EMBL" id="CAE0545990.1"/>
    </source>
</evidence>
<reference evidence="2" key="1">
    <citation type="submission" date="2021-01" db="EMBL/GenBank/DDBJ databases">
        <authorList>
            <person name="Corre E."/>
            <person name="Pelletier E."/>
            <person name="Niang G."/>
            <person name="Scheremetjew M."/>
            <person name="Finn R."/>
            <person name="Kale V."/>
            <person name="Holt S."/>
            <person name="Cochrane G."/>
            <person name="Meng A."/>
            <person name="Brown T."/>
            <person name="Cohen L."/>
        </authorList>
    </citation>
    <scope>NUCLEOTIDE SEQUENCE</scope>
    <source>
        <strain evidence="2">379</strain>
    </source>
</reference>
<name>A0A6S9Z9K7_EMIHU</name>
<sequence length="204" mass="20486">MALPWASSAPAPPSLASGARVDIKLAPFGSGGAGASASRMVAALFARPSQQPALTSDGAGEWVGRPGAAYEIVVTLRESASPSRGQMRVVRASLGGHEINEQLLLPRGGGSARFVGWLESADGTKRLQFLCPPTPGETVCIQVAVFEATSLGGGGKGKGEGGAGRPPGATAGDAFAGPAVSSERFELGQPVAIGQVRLRSEPAA</sequence>
<evidence type="ECO:0000256" key="1">
    <source>
        <dbReference type="SAM" id="MobiDB-lite"/>
    </source>
</evidence>
<accession>A0A6S9Z9K7</accession>
<feature type="compositionally biased region" description="Gly residues" evidence="1">
    <location>
        <begin position="152"/>
        <end position="165"/>
    </location>
</feature>
<gene>
    <name evidence="2" type="ORF">EHUX00137_LOCUS15296</name>
</gene>
<protein>
    <submittedName>
        <fullName evidence="2">Uncharacterized protein</fullName>
    </submittedName>
</protein>
<dbReference type="EMBL" id="HBIR01020162">
    <property type="protein sequence ID" value="CAE0545990.1"/>
    <property type="molecule type" value="Transcribed_RNA"/>
</dbReference>
<feature type="region of interest" description="Disordered" evidence="1">
    <location>
        <begin position="152"/>
        <end position="180"/>
    </location>
</feature>